<reference evidence="2 3" key="1">
    <citation type="submission" date="2021-06" db="EMBL/GenBank/DDBJ databases">
        <title>Caerostris extrusa draft genome.</title>
        <authorList>
            <person name="Kono N."/>
            <person name="Arakawa K."/>
        </authorList>
    </citation>
    <scope>NUCLEOTIDE SEQUENCE [LARGE SCALE GENOMIC DNA]</scope>
</reference>
<organism evidence="2 3">
    <name type="scientific">Caerostris extrusa</name>
    <name type="common">Bark spider</name>
    <name type="synonym">Caerostris bankana</name>
    <dbReference type="NCBI Taxonomy" id="172846"/>
    <lineage>
        <taxon>Eukaryota</taxon>
        <taxon>Metazoa</taxon>
        <taxon>Ecdysozoa</taxon>
        <taxon>Arthropoda</taxon>
        <taxon>Chelicerata</taxon>
        <taxon>Arachnida</taxon>
        <taxon>Araneae</taxon>
        <taxon>Araneomorphae</taxon>
        <taxon>Entelegynae</taxon>
        <taxon>Araneoidea</taxon>
        <taxon>Araneidae</taxon>
        <taxon>Caerostris</taxon>
    </lineage>
</organism>
<feature type="compositionally biased region" description="Basic residues" evidence="1">
    <location>
        <begin position="1"/>
        <end position="14"/>
    </location>
</feature>
<gene>
    <name evidence="2" type="ORF">CEXT_196111</name>
</gene>
<evidence type="ECO:0000313" key="3">
    <source>
        <dbReference type="Proteomes" id="UP001054945"/>
    </source>
</evidence>
<dbReference type="Proteomes" id="UP001054945">
    <property type="component" value="Unassembled WGS sequence"/>
</dbReference>
<evidence type="ECO:0000313" key="2">
    <source>
        <dbReference type="EMBL" id="GIY81678.1"/>
    </source>
</evidence>
<evidence type="ECO:0000256" key="1">
    <source>
        <dbReference type="SAM" id="MobiDB-lite"/>
    </source>
</evidence>
<dbReference type="AlphaFoldDB" id="A0AAV4WJE2"/>
<sequence>MHKRRERRKPFPKKIQREEEKQARRNDMKDKKKKKKKKKRRRLRRSPSHSRGLPIPLAGGSSWSLSSTPNPPFSSSLHFKLKERCKWQCPLPPRSEPEFQHLSLLCMDHFFIFLPPEDEGEVRPFDCIMQAPAPASLITGVDCLPCTPRAHTRAACSNPMPGCTVSGAEWCRVLHRAERIGGG</sequence>
<keyword evidence="3" id="KW-1185">Reference proteome</keyword>
<comment type="caution">
    <text evidence="2">The sequence shown here is derived from an EMBL/GenBank/DDBJ whole genome shotgun (WGS) entry which is preliminary data.</text>
</comment>
<proteinExistence type="predicted"/>
<feature type="compositionally biased region" description="Basic residues" evidence="1">
    <location>
        <begin position="31"/>
        <end position="48"/>
    </location>
</feature>
<dbReference type="EMBL" id="BPLR01016153">
    <property type="protein sequence ID" value="GIY81678.1"/>
    <property type="molecule type" value="Genomic_DNA"/>
</dbReference>
<accession>A0AAV4WJE2</accession>
<name>A0AAV4WJE2_CAEEX</name>
<feature type="compositionally biased region" description="Basic and acidic residues" evidence="1">
    <location>
        <begin position="15"/>
        <end position="30"/>
    </location>
</feature>
<protein>
    <submittedName>
        <fullName evidence="2">Uncharacterized protein</fullName>
    </submittedName>
</protein>
<feature type="region of interest" description="Disordered" evidence="1">
    <location>
        <begin position="1"/>
        <end position="67"/>
    </location>
</feature>